<dbReference type="NCBIfam" id="TIGR01733">
    <property type="entry name" value="AA-adenyl-dom"/>
    <property type="match status" value="1"/>
</dbReference>
<dbReference type="PANTHER" id="PTHR44845:SF7">
    <property type="entry name" value="PLIPASTATIN SYNTHASE SUBUNIT D"/>
    <property type="match status" value="1"/>
</dbReference>
<evidence type="ECO:0000256" key="2">
    <source>
        <dbReference type="ARBA" id="ARBA00022450"/>
    </source>
</evidence>
<dbReference type="Proteomes" id="UP000184310">
    <property type="component" value="Unassembled WGS sequence"/>
</dbReference>
<dbReference type="InterPro" id="IPR009081">
    <property type="entry name" value="PP-bd_ACP"/>
</dbReference>
<feature type="domain" description="Carrier" evidence="4">
    <location>
        <begin position="550"/>
        <end position="626"/>
    </location>
</feature>
<dbReference type="RefSeq" id="WP_084108814.1">
    <property type="nucleotide sequence ID" value="NZ_FQZB01000012.1"/>
</dbReference>
<dbReference type="Gene3D" id="3.40.50.980">
    <property type="match status" value="2"/>
</dbReference>
<evidence type="ECO:0000256" key="3">
    <source>
        <dbReference type="ARBA" id="ARBA00022553"/>
    </source>
</evidence>
<dbReference type="InterPro" id="IPR025110">
    <property type="entry name" value="AMP-bd_C"/>
</dbReference>
<dbReference type="InterPro" id="IPR010071">
    <property type="entry name" value="AA_adenyl_dom"/>
</dbReference>
<accession>A0A1M6N747</accession>
<dbReference type="Gene3D" id="1.10.1200.10">
    <property type="entry name" value="ACP-like"/>
    <property type="match status" value="1"/>
</dbReference>
<reference evidence="5 6" key="1">
    <citation type="submission" date="2016-11" db="EMBL/GenBank/DDBJ databases">
        <authorList>
            <person name="Jaros S."/>
            <person name="Januszkiewicz K."/>
            <person name="Wedrychowicz H."/>
        </authorList>
    </citation>
    <scope>NUCLEOTIDE SEQUENCE [LARGE SCALE GENOMIC DNA]</scope>
    <source>
        <strain evidence="5 6">DSM 21758</strain>
    </source>
</reference>
<protein>
    <submittedName>
        <fullName evidence="5">Amino acid adenylation domain-containing protein</fullName>
    </submittedName>
</protein>
<dbReference type="EMBL" id="FQZB01000012">
    <property type="protein sequence ID" value="SHJ91538.1"/>
    <property type="molecule type" value="Genomic_DNA"/>
</dbReference>
<dbReference type="STRING" id="1121302.SAMN02745163_02813"/>
<dbReference type="SUPFAM" id="SSF56801">
    <property type="entry name" value="Acetyl-CoA synthetase-like"/>
    <property type="match status" value="1"/>
</dbReference>
<keyword evidence="6" id="KW-1185">Reference proteome</keyword>
<dbReference type="PROSITE" id="PS50075">
    <property type="entry name" value="CARRIER"/>
    <property type="match status" value="1"/>
</dbReference>
<dbReference type="Gene3D" id="2.30.38.10">
    <property type="entry name" value="Luciferase, Domain 3"/>
    <property type="match status" value="1"/>
</dbReference>
<dbReference type="FunFam" id="3.40.50.980:FF:000001">
    <property type="entry name" value="Non-ribosomal peptide synthetase"/>
    <property type="match status" value="1"/>
</dbReference>
<evidence type="ECO:0000313" key="5">
    <source>
        <dbReference type="EMBL" id="SHJ91538.1"/>
    </source>
</evidence>
<evidence type="ECO:0000313" key="6">
    <source>
        <dbReference type="Proteomes" id="UP000184310"/>
    </source>
</evidence>
<dbReference type="InterPro" id="IPR020845">
    <property type="entry name" value="AMP-binding_CS"/>
</dbReference>
<dbReference type="Pfam" id="PF00501">
    <property type="entry name" value="AMP-binding"/>
    <property type="match status" value="1"/>
</dbReference>
<organism evidence="5 6">
    <name type="scientific">Clostridium cavendishii DSM 21758</name>
    <dbReference type="NCBI Taxonomy" id="1121302"/>
    <lineage>
        <taxon>Bacteria</taxon>
        <taxon>Bacillati</taxon>
        <taxon>Bacillota</taxon>
        <taxon>Clostridia</taxon>
        <taxon>Eubacteriales</taxon>
        <taxon>Clostridiaceae</taxon>
        <taxon>Clostridium</taxon>
    </lineage>
</organism>
<dbReference type="OrthoDB" id="9778383at2"/>
<dbReference type="InterPro" id="IPR000873">
    <property type="entry name" value="AMP-dep_synth/lig_dom"/>
</dbReference>
<gene>
    <name evidence="5" type="ORF">SAMN02745163_02813</name>
</gene>
<name>A0A1M6N747_9CLOT</name>
<sequence>MSNAISKSQNKEVTVKNIEEFISVSKVITPEEKDLILNDFNDTYAEYSKERTLVDIFEEQVKKTPNNVAVLFDNIEITYKELNERANSLAMILRENRISSDDIIAIISERSINMIVGIIASLKAGAAYLPIDSEYPENRINYILKNSNAKAILIQEKFKEKVNQEIFMYDLDDENLYKYKNDNLNKVSNGSNLAYVIYTSGTTGNPKGVMIEHNSIINYVLYAKEQYLNEENLYMPLYTSISFDLTITSIFTPLISGNTIVIYKEKEIDLLMKKVFQFEKNSVIKVTPAHLSLLKEIPNVNKNIRKIIVGGEELKESLAKEISAMFDNKIDIINEYGPTEATVGCITHKYDSTKQYDNTVLIGKPINNFKIYIVDNGNNMLPIGEIGEICISGNGLARGYLNNDKLTEEKFINNPYEKGQKMYKTGDLARWLSDGSIQYLGRIDDQVKIRGYRIELSEIDTEIRKIKDIKDVAIIARENNLGENEINAYIISEDSTILKKVKEQLKLTLPEYMIPQKFMLIDAFPLTPNGKIDKKALFEIKEENEINYVAPNNPLEEEIVDLWREMLDIDVIGIDDNFLEVGGHSLIATKIVYKINEIYNVDLSLVEFFTDGLTVRNLSNILEEKLFASISEEELESMLNEIE</sequence>
<keyword evidence="2" id="KW-0596">Phosphopantetheine</keyword>
<dbReference type="AlphaFoldDB" id="A0A1M6N747"/>
<comment type="cofactor">
    <cofactor evidence="1">
        <name>pantetheine 4'-phosphate</name>
        <dbReference type="ChEBI" id="CHEBI:47942"/>
    </cofactor>
</comment>
<dbReference type="PRINTS" id="PR00154">
    <property type="entry name" value="AMPBINDING"/>
</dbReference>
<evidence type="ECO:0000259" key="4">
    <source>
        <dbReference type="PROSITE" id="PS50075"/>
    </source>
</evidence>
<dbReference type="PROSITE" id="PS00455">
    <property type="entry name" value="AMP_BINDING"/>
    <property type="match status" value="1"/>
</dbReference>
<proteinExistence type="predicted"/>
<dbReference type="SUPFAM" id="SSF47336">
    <property type="entry name" value="ACP-like"/>
    <property type="match status" value="1"/>
</dbReference>
<dbReference type="InterPro" id="IPR020459">
    <property type="entry name" value="AMP-binding"/>
</dbReference>
<keyword evidence="3" id="KW-0597">Phosphoprotein</keyword>
<evidence type="ECO:0000256" key="1">
    <source>
        <dbReference type="ARBA" id="ARBA00001957"/>
    </source>
</evidence>
<dbReference type="Pfam" id="PF00550">
    <property type="entry name" value="PP-binding"/>
    <property type="match status" value="1"/>
</dbReference>
<dbReference type="InterPro" id="IPR045851">
    <property type="entry name" value="AMP-bd_C_sf"/>
</dbReference>
<dbReference type="PANTHER" id="PTHR44845">
    <property type="entry name" value="CARRIER DOMAIN-CONTAINING PROTEIN"/>
    <property type="match status" value="1"/>
</dbReference>
<dbReference type="Gene3D" id="3.30.300.30">
    <property type="match status" value="1"/>
</dbReference>
<dbReference type="FunFam" id="2.30.38.10:FF:000001">
    <property type="entry name" value="Non-ribosomal peptide synthetase PvdI"/>
    <property type="match status" value="1"/>
</dbReference>
<dbReference type="InterPro" id="IPR036736">
    <property type="entry name" value="ACP-like_sf"/>
</dbReference>
<dbReference type="Pfam" id="PF13193">
    <property type="entry name" value="AMP-binding_C"/>
    <property type="match status" value="1"/>
</dbReference>